<keyword evidence="4" id="KW-1185">Reference proteome</keyword>
<feature type="signal peptide" evidence="1">
    <location>
        <begin position="1"/>
        <end position="25"/>
    </location>
</feature>
<feature type="chain" id="PRO_5009292131" evidence="1">
    <location>
        <begin position="26"/>
        <end position="210"/>
    </location>
</feature>
<dbReference type="EMBL" id="FNVA01000005">
    <property type="protein sequence ID" value="SEG42358.1"/>
    <property type="molecule type" value="Genomic_DNA"/>
</dbReference>
<accession>A0A1H6A0W1</accession>
<dbReference type="RefSeq" id="WP_103933743.1">
    <property type="nucleotide sequence ID" value="NZ_FNVA01000005.1"/>
</dbReference>
<proteinExistence type="predicted"/>
<dbReference type="GO" id="GO:0030246">
    <property type="term" value="F:carbohydrate binding"/>
    <property type="evidence" value="ECO:0007669"/>
    <property type="project" value="InterPro"/>
</dbReference>
<dbReference type="SUPFAM" id="SSF49384">
    <property type="entry name" value="Carbohydrate-binding domain"/>
    <property type="match status" value="1"/>
</dbReference>
<dbReference type="Pfam" id="PF07589">
    <property type="entry name" value="PEP-CTERM"/>
    <property type="match status" value="1"/>
</dbReference>
<dbReference type="PROSITE" id="PS51257">
    <property type="entry name" value="PROKAR_LIPOPROTEIN"/>
    <property type="match status" value="1"/>
</dbReference>
<sequence>MLNTRRTIAILSTAISMACVLSAHADIIFSAASTTASAGSTGNSFEVDITNTGSSAVQIGGFVFEITTANSAVTFTDATTSTTTYDYIFDGNSFFGPDISASGSGQTFDATDIASTPSSYTTLVAGETLGLGEIFFDLASGASSGTVSFNLDNSSLSDGDGNPISIDSTNSGLITVSSVTPEPTSLLLAATGALALFGTSRRRLRQPART</sequence>
<dbReference type="InterPro" id="IPR013424">
    <property type="entry name" value="Ice-binding_C"/>
</dbReference>
<gene>
    <name evidence="3" type="ORF">SAMN05421819_2852</name>
</gene>
<feature type="domain" description="Ice-binding protein C-terminal" evidence="2">
    <location>
        <begin position="180"/>
        <end position="202"/>
    </location>
</feature>
<evidence type="ECO:0000313" key="4">
    <source>
        <dbReference type="Proteomes" id="UP000236728"/>
    </source>
</evidence>
<name>A0A1H6A0W1_9BACT</name>
<evidence type="ECO:0000313" key="3">
    <source>
        <dbReference type="EMBL" id="SEG42358.1"/>
    </source>
</evidence>
<protein>
    <submittedName>
        <fullName evidence="3">PEP-CTERM protein-sorting domain-containing protein</fullName>
    </submittedName>
</protein>
<dbReference type="AlphaFoldDB" id="A0A1H6A0W1"/>
<organism evidence="3 4">
    <name type="scientific">Bryocella elongata</name>
    <dbReference type="NCBI Taxonomy" id="863522"/>
    <lineage>
        <taxon>Bacteria</taxon>
        <taxon>Pseudomonadati</taxon>
        <taxon>Acidobacteriota</taxon>
        <taxon>Terriglobia</taxon>
        <taxon>Terriglobales</taxon>
        <taxon>Acidobacteriaceae</taxon>
        <taxon>Bryocella</taxon>
    </lineage>
</organism>
<reference evidence="3 4" key="1">
    <citation type="submission" date="2016-10" db="EMBL/GenBank/DDBJ databases">
        <authorList>
            <person name="de Groot N.N."/>
        </authorList>
    </citation>
    <scope>NUCLEOTIDE SEQUENCE [LARGE SCALE GENOMIC DNA]</scope>
    <source>
        <strain evidence="3 4">DSM 22489</strain>
    </source>
</reference>
<dbReference type="Gene3D" id="2.60.40.680">
    <property type="match status" value="1"/>
</dbReference>
<evidence type="ECO:0000259" key="2">
    <source>
        <dbReference type="Pfam" id="PF07589"/>
    </source>
</evidence>
<dbReference type="InterPro" id="IPR008965">
    <property type="entry name" value="CBM2/CBM3_carb-bd_dom_sf"/>
</dbReference>
<keyword evidence="1" id="KW-0732">Signal</keyword>
<evidence type="ECO:0000256" key="1">
    <source>
        <dbReference type="SAM" id="SignalP"/>
    </source>
</evidence>
<dbReference type="Proteomes" id="UP000236728">
    <property type="component" value="Unassembled WGS sequence"/>
</dbReference>